<proteinExistence type="predicted"/>
<dbReference type="CDD" id="cd06661">
    <property type="entry name" value="GGCT_like"/>
    <property type="match status" value="1"/>
</dbReference>
<name>A0A2S7YMS8_BEABA</name>
<dbReference type="AlphaFoldDB" id="A0A2S7YMS8"/>
<dbReference type="InterPro" id="IPR017939">
    <property type="entry name" value="G-Glutamylcylcotransferase"/>
</dbReference>
<dbReference type="PANTHER" id="PTHR12935:SF0">
    <property type="entry name" value="GAMMA-GLUTAMYLCYCLOTRANSFERASE"/>
    <property type="match status" value="1"/>
</dbReference>
<dbReference type="InterPro" id="IPR013024">
    <property type="entry name" value="GGCT-like"/>
</dbReference>
<comment type="caution">
    <text evidence="5">The sequence shown here is derived from an EMBL/GenBank/DDBJ whole genome shotgun (WGS) entry which is preliminary data.</text>
</comment>
<reference evidence="5 6" key="1">
    <citation type="submission" date="2016-07" db="EMBL/GenBank/DDBJ databases">
        <title>Comparative genomics of the entomopathogenic fungus Beauveria bassiana.</title>
        <authorList>
            <person name="Valero Jimenez C.A."/>
            <person name="Zwaan B.J."/>
            <person name="Van Kan J.A."/>
            <person name="Takken W."/>
            <person name="Debets A.J."/>
            <person name="Schoustra S.E."/>
            <person name="Koenraadt C.J."/>
        </authorList>
    </citation>
    <scope>NUCLEOTIDE SEQUENCE [LARGE SCALE GENOMIC DNA]</scope>
    <source>
        <strain evidence="5 6">ARSEF 8028</strain>
    </source>
</reference>
<dbReference type="EMBL" id="JRHA01000008">
    <property type="protein sequence ID" value="PQK17490.1"/>
    <property type="molecule type" value="Genomic_DNA"/>
</dbReference>
<dbReference type="EC" id="4.3.2.9" evidence="1"/>
<evidence type="ECO:0000256" key="2">
    <source>
        <dbReference type="ARBA" id="ARBA00023239"/>
    </source>
</evidence>
<dbReference type="OrthoDB" id="2017317at2759"/>
<dbReference type="GO" id="GO:0003839">
    <property type="term" value="F:gamma-glutamylcyclotransferase activity"/>
    <property type="evidence" value="ECO:0007669"/>
    <property type="project" value="UniProtKB-EC"/>
</dbReference>
<gene>
    <name evidence="5" type="ORF">BB8028_0008g00020</name>
</gene>
<accession>A0A2S7YMS8</accession>
<evidence type="ECO:0000313" key="5">
    <source>
        <dbReference type="EMBL" id="PQK17490.1"/>
    </source>
</evidence>
<evidence type="ECO:0000256" key="4">
    <source>
        <dbReference type="PIRSR" id="PIRSR617939-2"/>
    </source>
</evidence>
<evidence type="ECO:0000313" key="6">
    <source>
        <dbReference type="Proteomes" id="UP000237441"/>
    </source>
</evidence>
<dbReference type="Pfam" id="PF13772">
    <property type="entry name" value="AIG2_2"/>
    <property type="match status" value="1"/>
</dbReference>
<keyword evidence="2" id="KW-0456">Lyase</keyword>
<protein>
    <recommendedName>
        <fullName evidence="1">gamma-glutamylcyclotransferase</fullName>
        <ecNumber evidence="1">4.3.2.9</ecNumber>
    </recommendedName>
</protein>
<evidence type="ECO:0000256" key="3">
    <source>
        <dbReference type="PIRSR" id="PIRSR617939-1"/>
    </source>
</evidence>
<feature type="binding site" evidence="4">
    <location>
        <position position="138"/>
    </location>
    <ligand>
        <name>substrate</name>
    </ligand>
</feature>
<dbReference type="PANTHER" id="PTHR12935">
    <property type="entry name" value="GAMMA-GLUTAMYLCYCLOTRANSFERASE"/>
    <property type="match status" value="1"/>
</dbReference>
<dbReference type="Proteomes" id="UP000237441">
    <property type="component" value="Unassembled WGS sequence"/>
</dbReference>
<dbReference type="Gene3D" id="3.10.490.10">
    <property type="entry name" value="Gamma-glutamyl cyclotransferase-like"/>
    <property type="match status" value="1"/>
</dbReference>
<evidence type="ECO:0000256" key="1">
    <source>
        <dbReference type="ARBA" id="ARBA00012346"/>
    </source>
</evidence>
<organism evidence="5 6">
    <name type="scientific">Beauveria bassiana</name>
    <name type="common">White muscardine disease fungus</name>
    <name type="synonym">Tritirachium shiotae</name>
    <dbReference type="NCBI Taxonomy" id="176275"/>
    <lineage>
        <taxon>Eukaryota</taxon>
        <taxon>Fungi</taxon>
        <taxon>Dikarya</taxon>
        <taxon>Ascomycota</taxon>
        <taxon>Pezizomycotina</taxon>
        <taxon>Sordariomycetes</taxon>
        <taxon>Hypocreomycetidae</taxon>
        <taxon>Hypocreales</taxon>
        <taxon>Cordycipitaceae</taxon>
        <taxon>Beauveria</taxon>
    </lineage>
</organism>
<feature type="active site" description="Proton acceptor" evidence="3">
    <location>
        <position position="93"/>
    </location>
</feature>
<sequence length="238" mass="26960">MGGEGEPGWYFGYGANMATSVFIERRKISPLRAEVAWIPTHALCFNVQGIPYADPGNGGLRPLEAGCSNTRKAVHGVAYLLTKQDLKKVVLSEGGGIAYNVIQLDATLRRDESTIQVNTLMGRHNVTVADERLPSKRYMGVLTRGANEQSLPVWYQQRLAMQPTYEPGTSWWFRLGAKLFLWPWMRAGMITERLVYKYQGPEGHVPAWFLFIFDCLLWLMWAQHDFIYGPIFGRGDGR</sequence>